<keyword evidence="12" id="KW-0961">Cell wall biogenesis/degradation</keyword>
<comment type="pathway">
    <text evidence="2">Cell wall biogenesis; peptidoglycan biosynthesis.</text>
</comment>
<dbReference type="NCBIfam" id="TIGR01082">
    <property type="entry name" value="murC"/>
    <property type="match status" value="1"/>
</dbReference>
<keyword evidence="8" id="KW-0067">ATP-binding</keyword>
<dbReference type="STRING" id="29341.RSJ17_04150"/>
<reference evidence="18 19" key="1">
    <citation type="journal article" date="2015" name="Infect. Genet. Evol.">
        <title>Genomic sequences of six botulinum neurotoxin-producing strains representing three clostridial species illustrate the mobility and diversity of botulinum neurotoxin genes.</title>
        <authorList>
            <person name="Smith T.J."/>
            <person name="Hill K.K."/>
            <person name="Xie G."/>
            <person name="Foley B.T."/>
            <person name="Williamson C.H."/>
            <person name="Foster J.T."/>
            <person name="Johnson S.L."/>
            <person name="Chertkov O."/>
            <person name="Teshima H."/>
            <person name="Gibbons H.S."/>
            <person name="Johnsky L.A."/>
            <person name="Karavis M.A."/>
            <person name="Smith L.A."/>
        </authorList>
    </citation>
    <scope>NUCLEOTIDE SEQUENCE [LARGE SCALE GENOMIC DNA]</scope>
    <source>
        <strain evidence="18 19">CDC 2741</strain>
    </source>
</reference>
<evidence type="ECO:0000256" key="5">
    <source>
        <dbReference type="ARBA" id="ARBA00022598"/>
    </source>
</evidence>
<evidence type="ECO:0000313" key="18">
    <source>
        <dbReference type="EMBL" id="KIE44667.1"/>
    </source>
</evidence>
<keyword evidence="9" id="KW-0133">Cell shape</keyword>
<dbReference type="GO" id="GO:0005737">
    <property type="term" value="C:cytoplasm"/>
    <property type="evidence" value="ECO:0007669"/>
    <property type="project" value="UniProtKB-SubCell"/>
</dbReference>
<keyword evidence="5 18" id="KW-0436">Ligase</keyword>
<dbReference type="InterPro" id="IPR036615">
    <property type="entry name" value="Mur_ligase_C_dom_sf"/>
</dbReference>
<keyword evidence="6" id="KW-0132">Cell division</keyword>
<dbReference type="PANTHER" id="PTHR43445:SF3">
    <property type="entry name" value="UDP-N-ACETYLMURAMATE--L-ALANINE LIGASE"/>
    <property type="match status" value="1"/>
</dbReference>
<evidence type="ECO:0000256" key="3">
    <source>
        <dbReference type="ARBA" id="ARBA00012211"/>
    </source>
</evidence>
<evidence type="ECO:0000256" key="13">
    <source>
        <dbReference type="ARBA" id="ARBA00047833"/>
    </source>
</evidence>
<evidence type="ECO:0000256" key="6">
    <source>
        <dbReference type="ARBA" id="ARBA00022618"/>
    </source>
</evidence>
<evidence type="ECO:0000256" key="10">
    <source>
        <dbReference type="ARBA" id="ARBA00022984"/>
    </source>
</evidence>
<dbReference type="UniPathway" id="UPA00219"/>
<keyword evidence="4" id="KW-0963">Cytoplasm</keyword>
<dbReference type="RefSeq" id="WP_039636010.1">
    <property type="nucleotide sequence ID" value="NZ_AYSO01000020.1"/>
</dbReference>
<dbReference type="InterPro" id="IPR004101">
    <property type="entry name" value="Mur_ligase_C"/>
</dbReference>
<keyword evidence="10" id="KW-0573">Peptidoglycan synthesis</keyword>
<dbReference type="Gene3D" id="3.40.1190.10">
    <property type="entry name" value="Mur-like, catalytic domain"/>
    <property type="match status" value="1"/>
</dbReference>
<dbReference type="PANTHER" id="PTHR43445">
    <property type="entry name" value="UDP-N-ACETYLMURAMATE--L-ALANINE LIGASE-RELATED"/>
    <property type="match status" value="1"/>
</dbReference>
<dbReference type="AlphaFoldDB" id="A0A0C1QUD9"/>
<dbReference type="InterPro" id="IPR050061">
    <property type="entry name" value="MurCDEF_pg_biosynth"/>
</dbReference>
<dbReference type="InterPro" id="IPR005758">
    <property type="entry name" value="UDP-N-AcMur_Ala_ligase_MurC"/>
</dbReference>
<evidence type="ECO:0000259" key="16">
    <source>
        <dbReference type="Pfam" id="PF02875"/>
    </source>
</evidence>
<dbReference type="Pfam" id="PF08245">
    <property type="entry name" value="Mur_ligase_M"/>
    <property type="match status" value="1"/>
</dbReference>
<name>A0A0C1QUD9_9CLOT</name>
<evidence type="ECO:0000256" key="14">
    <source>
        <dbReference type="NCBIfam" id="TIGR01082"/>
    </source>
</evidence>
<dbReference type="Proteomes" id="UP000031366">
    <property type="component" value="Unassembled WGS sequence"/>
</dbReference>
<proteinExistence type="predicted"/>
<dbReference type="Pfam" id="PF01225">
    <property type="entry name" value="Mur_ligase"/>
    <property type="match status" value="1"/>
</dbReference>
<feature type="domain" description="Mur ligase central" evidence="17">
    <location>
        <begin position="113"/>
        <end position="304"/>
    </location>
</feature>
<comment type="caution">
    <text evidence="18">The sequence shown here is derived from an EMBL/GenBank/DDBJ whole genome shotgun (WGS) entry which is preliminary data.</text>
</comment>
<evidence type="ECO:0000256" key="12">
    <source>
        <dbReference type="ARBA" id="ARBA00023316"/>
    </source>
</evidence>
<dbReference type="InterPro" id="IPR013221">
    <property type="entry name" value="Mur_ligase_cen"/>
</dbReference>
<gene>
    <name evidence="18" type="primary">murC</name>
    <name evidence="18" type="ORF">U732_267</name>
</gene>
<evidence type="ECO:0000259" key="17">
    <source>
        <dbReference type="Pfam" id="PF08245"/>
    </source>
</evidence>
<dbReference type="SUPFAM" id="SSF53623">
    <property type="entry name" value="MurD-like peptide ligases, catalytic domain"/>
    <property type="match status" value="1"/>
</dbReference>
<keyword evidence="11" id="KW-0131">Cell cycle</keyword>
<dbReference type="EC" id="6.3.2.8" evidence="3 14"/>
<dbReference type="Gene3D" id="3.90.190.20">
    <property type="entry name" value="Mur ligase, C-terminal domain"/>
    <property type="match status" value="1"/>
</dbReference>
<evidence type="ECO:0000256" key="1">
    <source>
        <dbReference type="ARBA" id="ARBA00004496"/>
    </source>
</evidence>
<sequence>MKDKTKVHFMGICGSGAAPIAIIAKNMGFEVSGCDLNVKGYYSNTLIENNIEVKKGHDSKHIEGIDVLAISPAILDISPNHQEIIAARERGILMTWQEFSARYIQNEKFVISIAGTHGKSTTTILMGLVLENAGLDPIVEAGTTFKKWGGGYRIGNSKYFICEADEFNNNFLNYSSSIAIINNVEMDHPEFFEDLDEVKDSFKKFIKKLQMPKILIVNEESTALKEILYELKDWLHEEQVKVIGYYINNKWDFPFDMEYKAVLGTTTSEYSEYKVINGDKEYEFQLGLIGKHNIENSLGVLIAALELGVDIDAIKDSFKNFKGIGRRLDLIGDIEGVKIYDDFAHHPTAVASTLESIKVSHPGKKVFAIFEPHQISRIKLFFHEFAEVLKKADRVIILKPFLGREANKNIESINVETLVNEINPDIAEYIEDYDNVCNKIVSEVKSGDIIMVFGAGESYKLSRKIINMLEEKKQSKEK</sequence>
<organism evidence="18 19">
    <name type="scientific">Clostridium argentinense CDC 2741</name>
    <dbReference type="NCBI Taxonomy" id="1418104"/>
    <lineage>
        <taxon>Bacteria</taxon>
        <taxon>Bacillati</taxon>
        <taxon>Bacillota</taxon>
        <taxon>Clostridia</taxon>
        <taxon>Eubacteriales</taxon>
        <taxon>Clostridiaceae</taxon>
        <taxon>Clostridium</taxon>
    </lineage>
</organism>
<evidence type="ECO:0000256" key="7">
    <source>
        <dbReference type="ARBA" id="ARBA00022741"/>
    </source>
</evidence>
<keyword evidence="7" id="KW-0547">Nucleotide-binding</keyword>
<evidence type="ECO:0000313" key="19">
    <source>
        <dbReference type="Proteomes" id="UP000031366"/>
    </source>
</evidence>
<evidence type="ECO:0000256" key="9">
    <source>
        <dbReference type="ARBA" id="ARBA00022960"/>
    </source>
</evidence>
<evidence type="ECO:0000256" key="11">
    <source>
        <dbReference type="ARBA" id="ARBA00023306"/>
    </source>
</evidence>
<dbReference type="GO" id="GO:0008360">
    <property type="term" value="P:regulation of cell shape"/>
    <property type="evidence" value="ECO:0007669"/>
    <property type="project" value="UniProtKB-KW"/>
</dbReference>
<dbReference type="InterPro" id="IPR036565">
    <property type="entry name" value="Mur-like_cat_sf"/>
</dbReference>
<dbReference type="GO" id="GO:0009252">
    <property type="term" value="P:peptidoglycan biosynthetic process"/>
    <property type="evidence" value="ECO:0007669"/>
    <property type="project" value="UniProtKB-UniRule"/>
</dbReference>
<dbReference type="GO" id="GO:0071555">
    <property type="term" value="P:cell wall organization"/>
    <property type="evidence" value="ECO:0007669"/>
    <property type="project" value="UniProtKB-KW"/>
</dbReference>
<dbReference type="Pfam" id="PF02875">
    <property type="entry name" value="Mur_ligase_C"/>
    <property type="match status" value="1"/>
</dbReference>
<dbReference type="GO" id="GO:0005524">
    <property type="term" value="F:ATP binding"/>
    <property type="evidence" value="ECO:0007669"/>
    <property type="project" value="UniProtKB-KW"/>
</dbReference>
<keyword evidence="19" id="KW-1185">Reference proteome</keyword>
<evidence type="ECO:0000259" key="15">
    <source>
        <dbReference type="Pfam" id="PF01225"/>
    </source>
</evidence>
<evidence type="ECO:0000256" key="2">
    <source>
        <dbReference type="ARBA" id="ARBA00004752"/>
    </source>
</evidence>
<dbReference type="SUPFAM" id="SSF51984">
    <property type="entry name" value="MurCD N-terminal domain"/>
    <property type="match status" value="1"/>
</dbReference>
<dbReference type="SUPFAM" id="SSF53244">
    <property type="entry name" value="MurD-like peptide ligases, peptide-binding domain"/>
    <property type="match status" value="1"/>
</dbReference>
<protein>
    <recommendedName>
        <fullName evidence="3 14">UDP-N-acetylmuramate--L-alanine ligase</fullName>
        <ecNumber evidence="3 14">6.3.2.8</ecNumber>
    </recommendedName>
</protein>
<dbReference type="EMBL" id="AYSO01000020">
    <property type="protein sequence ID" value="KIE44667.1"/>
    <property type="molecule type" value="Genomic_DNA"/>
</dbReference>
<evidence type="ECO:0000256" key="4">
    <source>
        <dbReference type="ARBA" id="ARBA00022490"/>
    </source>
</evidence>
<feature type="domain" description="Mur ligase N-terminal catalytic" evidence="15">
    <location>
        <begin position="6"/>
        <end position="93"/>
    </location>
</feature>
<dbReference type="GO" id="GO:0051301">
    <property type="term" value="P:cell division"/>
    <property type="evidence" value="ECO:0007669"/>
    <property type="project" value="UniProtKB-KW"/>
</dbReference>
<dbReference type="OrthoDB" id="9804126at2"/>
<accession>A0A0C1QUD9</accession>
<dbReference type="Gene3D" id="3.40.50.720">
    <property type="entry name" value="NAD(P)-binding Rossmann-like Domain"/>
    <property type="match status" value="1"/>
</dbReference>
<dbReference type="InterPro" id="IPR000713">
    <property type="entry name" value="Mur_ligase_N"/>
</dbReference>
<comment type="subcellular location">
    <subcellularLocation>
        <location evidence="1">Cytoplasm</location>
    </subcellularLocation>
</comment>
<comment type="catalytic activity">
    <reaction evidence="13">
        <text>UDP-N-acetyl-alpha-D-muramate + L-alanine + ATP = UDP-N-acetyl-alpha-D-muramoyl-L-alanine + ADP + phosphate + H(+)</text>
        <dbReference type="Rhea" id="RHEA:23372"/>
        <dbReference type="ChEBI" id="CHEBI:15378"/>
        <dbReference type="ChEBI" id="CHEBI:30616"/>
        <dbReference type="ChEBI" id="CHEBI:43474"/>
        <dbReference type="ChEBI" id="CHEBI:57972"/>
        <dbReference type="ChEBI" id="CHEBI:70757"/>
        <dbReference type="ChEBI" id="CHEBI:83898"/>
        <dbReference type="ChEBI" id="CHEBI:456216"/>
        <dbReference type="EC" id="6.3.2.8"/>
    </reaction>
</comment>
<feature type="domain" description="Mur ligase C-terminal" evidence="16">
    <location>
        <begin position="326"/>
        <end position="456"/>
    </location>
</feature>
<evidence type="ECO:0000256" key="8">
    <source>
        <dbReference type="ARBA" id="ARBA00022840"/>
    </source>
</evidence>
<dbReference type="GO" id="GO:0008763">
    <property type="term" value="F:UDP-N-acetylmuramate-L-alanine ligase activity"/>
    <property type="evidence" value="ECO:0007669"/>
    <property type="project" value="UniProtKB-UniRule"/>
</dbReference>